<dbReference type="InterPro" id="IPR036397">
    <property type="entry name" value="RNaseH_sf"/>
</dbReference>
<evidence type="ECO:0000256" key="6">
    <source>
        <dbReference type="ARBA" id="ARBA00022918"/>
    </source>
</evidence>
<dbReference type="InterPro" id="IPR012337">
    <property type="entry name" value="RNaseH-like_sf"/>
</dbReference>
<dbReference type="Gene3D" id="3.30.420.10">
    <property type="entry name" value="Ribonuclease H-like superfamily/Ribonuclease H"/>
    <property type="match status" value="1"/>
</dbReference>
<dbReference type="SUPFAM" id="SSF53098">
    <property type="entry name" value="Ribonuclease H-like"/>
    <property type="match status" value="1"/>
</dbReference>
<keyword evidence="1" id="KW-0808">Transferase</keyword>
<dbReference type="VEuPathDB" id="VectorBase:LDEU011825"/>
<keyword evidence="6" id="KW-0695">RNA-directed DNA polymerase</keyword>
<feature type="non-terminal residue" evidence="8">
    <location>
        <position position="390"/>
    </location>
</feature>
<reference evidence="8 9" key="1">
    <citation type="journal article" date="2018" name="Gigascience">
        <title>Genomes of trombidid mites reveal novel predicted allergens and laterally-transferred genes associated with secondary metabolism.</title>
        <authorList>
            <person name="Dong X."/>
            <person name="Chaisiri K."/>
            <person name="Xia D."/>
            <person name="Armstrong S.D."/>
            <person name="Fang Y."/>
            <person name="Donnelly M.J."/>
            <person name="Kadowaki T."/>
            <person name="McGarry J.W."/>
            <person name="Darby A.C."/>
            <person name="Makepeace B.L."/>
        </authorList>
    </citation>
    <scope>NUCLEOTIDE SEQUENCE [LARGE SCALE GENOMIC DNA]</scope>
    <source>
        <strain evidence="8">UoL-UT</strain>
    </source>
</reference>
<dbReference type="GO" id="GO:0035613">
    <property type="term" value="F:RNA stem-loop binding"/>
    <property type="evidence" value="ECO:0007669"/>
    <property type="project" value="TreeGrafter"/>
</dbReference>
<dbReference type="InterPro" id="IPR002156">
    <property type="entry name" value="RNaseH_domain"/>
</dbReference>
<evidence type="ECO:0000259" key="7">
    <source>
        <dbReference type="PROSITE" id="PS50879"/>
    </source>
</evidence>
<keyword evidence="3" id="KW-0540">Nuclease</keyword>
<organism evidence="8 9">
    <name type="scientific">Leptotrombidium deliense</name>
    <dbReference type="NCBI Taxonomy" id="299467"/>
    <lineage>
        <taxon>Eukaryota</taxon>
        <taxon>Metazoa</taxon>
        <taxon>Ecdysozoa</taxon>
        <taxon>Arthropoda</taxon>
        <taxon>Chelicerata</taxon>
        <taxon>Arachnida</taxon>
        <taxon>Acari</taxon>
        <taxon>Acariformes</taxon>
        <taxon>Trombidiformes</taxon>
        <taxon>Prostigmata</taxon>
        <taxon>Anystina</taxon>
        <taxon>Parasitengona</taxon>
        <taxon>Trombiculoidea</taxon>
        <taxon>Trombiculidae</taxon>
        <taxon>Leptotrombidium</taxon>
    </lineage>
</organism>
<dbReference type="PANTHER" id="PTHR41694">
    <property type="entry name" value="ENDOGENOUS RETROVIRUS GROUP K MEMBER POL PROTEIN"/>
    <property type="match status" value="1"/>
</dbReference>
<name>A0A443RYF4_9ACAR</name>
<protein>
    <recommendedName>
        <fullName evidence="7">RNase H type-1 domain-containing protein</fullName>
    </recommendedName>
</protein>
<evidence type="ECO:0000256" key="1">
    <source>
        <dbReference type="ARBA" id="ARBA00022679"/>
    </source>
</evidence>
<comment type="caution">
    <text evidence="8">The sequence shown here is derived from an EMBL/GenBank/DDBJ whole genome shotgun (WGS) entry which is preliminary data.</text>
</comment>
<evidence type="ECO:0000313" key="9">
    <source>
        <dbReference type="Proteomes" id="UP000288716"/>
    </source>
</evidence>
<dbReference type="Pfam" id="PF00075">
    <property type="entry name" value="RNase_H"/>
    <property type="match status" value="1"/>
</dbReference>
<dbReference type="OrthoDB" id="9632969at2759"/>
<evidence type="ECO:0000256" key="3">
    <source>
        <dbReference type="ARBA" id="ARBA00022722"/>
    </source>
</evidence>
<feature type="domain" description="RNase H type-1" evidence="7">
    <location>
        <begin position="93"/>
        <end position="241"/>
    </location>
</feature>
<dbReference type="GO" id="GO:0003964">
    <property type="term" value="F:RNA-directed DNA polymerase activity"/>
    <property type="evidence" value="ECO:0007669"/>
    <property type="project" value="UniProtKB-KW"/>
</dbReference>
<dbReference type="AlphaFoldDB" id="A0A443RYF4"/>
<proteinExistence type="predicted"/>
<accession>A0A443RYF4</accession>
<keyword evidence="2" id="KW-0548">Nucleotidyltransferase</keyword>
<dbReference type="PANTHER" id="PTHR41694:SF3">
    <property type="entry name" value="RNA-DIRECTED DNA POLYMERASE-RELATED"/>
    <property type="match status" value="1"/>
</dbReference>
<keyword evidence="4" id="KW-0255">Endonuclease</keyword>
<evidence type="ECO:0000313" key="8">
    <source>
        <dbReference type="EMBL" id="RWS20215.1"/>
    </source>
</evidence>
<dbReference type="Proteomes" id="UP000288716">
    <property type="component" value="Unassembled WGS sequence"/>
</dbReference>
<gene>
    <name evidence="8" type="ORF">B4U80_12130</name>
</gene>
<evidence type="ECO:0000256" key="5">
    <source>
        <dbReference type="ARBA" id="ARBA00022801"/>
    </source>
</evidence>
<dbReference type="PROSITE" id="PS50879">
    <property type="entry name" value="RNASE_H_1"/>
    <property type="match status" value="1"/>
</dbReference>
<dbReference type="EMBL" id="NCKV01019260">
    <property type="protein sequence ID" value="RWS20215.1"/>
    <property type="molecule type" value="Genomic_DNA"/>
</dbReference>
<evidence type="ECO:0000256" key="4">
    <source>
        <dbReference type="ARBA" id="ARBA00022759"/>
    </source>
</evidence>
<evidence type="ECO:0000256" key="2">
    <source>
        <dbReference type="ARBA" id="ARBA00022695"/>
    </source>
</evidence>
<keyword evidence="5" id="KW-0378">Hydrolase</keyword>
<dbReference type="GO" id="GO:0004523">
    <property type="term" value="F:RNA-DNA hybrid ribonuclease activity"/>
    <property type="evidence" value="ECO:0007669"/>
    <property type="project" value="InterPro"/>
</dbReference>
<sequence>MMSLIRTGQPLIICTPIPIMEWVKMPGEQLAGTPIEQRALKWKWYLEGLLIDRTESSTSEIMELVTDQPLVPSPKKPAEEKLIPLAKWGPPFRNQKTAWFTEGSSKIKGDKLHWKAAAWNPVRRETLVKEGTDKSAQYAELFAVKMAIDYEVEKGNKTVYIYTDSWAVANGLAIWSGRWRINNWKINNSKVWSEETWKDIAKIVDSGFRIYVTHVDAHTRGETEERKHNIVADKLASAQTRPIYLQRQWKINKEETGNKLRLKKEWQKVDKDPIRLKLQINKEVAQVSEEEILDIHRNLGHIGRHALMQWFIKRNIKVPITSISKAVGNCQQCPQHEIRFKAYGNPDSVYWDPRTTLQMDFIGPLDNIGFRGWYACTLVELSSGLGYARQ</sequence>
<keyword evidence="9" id="KW-1185">Reference proteome</keyword>